<accession>A0ABP0TMX2</accession>
<evidence type="ECO:0000256" key="2">
    <source>
        <dbReference type="ARBA" id="ARBA00006916"/>
    </source>
</evidence>
<organism evidence="10 11">
    <name type="scientific">Sphagnum troendelagicum</name>
    <dbReference type="NCBI Taxonomy" id="128251"/>
    <lineage>
        <taxon>Eukaryota</taxon>
        <taxon>Viridiplantae</taxon>
        <taxon>Streptophyta</taxon>
        <taxon>Embryophyta</taxon>
        <taxon>Bryophyta</taxon>
        <taxon>Sphagnophytina</taxon>
        <taxon>Sphagnopsida</taxon>
        <taxon>Sphagnales</taxon>
        <taxon>Sphagnaceae</taxon>
        <taxon>Sphagnum</taxon>
    </lineage>
</organism>
<evidence type="ECO:0000256" key="5">
    <source>
        <dbReference type="ARBA" id="ARBA00022552"/>
    </source>
</evidence>
<feature type="compositionally biased region" description="Basic residues" evidence="9">
    <location>
        <begin position="1"/>
        <end position="13"/>
    </location>
</feature>
<dbReference type="Proteomes" id="UP001497512">
    <property type="component" value="Chromosome 13"/>
</dbReference>
<dbReference type="EMBL" id="OZ019905">
    <property type="protein sequence ID" value="CAK9200678.1"/>
    <property type="molecule type" value="Genomic_DNA"/>
</dbReference>
<evidence type="ECO:0000313" key="11">
    <source>
        <dbReference type="Proteomes" id="UP001497512"/>
    </source>
</evidence>
<protein>
    <recommendedName>
        <fullName evidence="3">rRNA-processing protein EFG1</fullName>
    </recommendedName>
    <alternativeName>
        <fullName evidence="4">rRNA-processing protein efg1</fullName>
    </alternativeName>
</protein>
<feature type="compositionally biased region" description="Basic residues" evidence="9">
    <location>
        <begin position="328"/>
        <end position="342"/>
    </location>
</feature>
<evidence type="ECO:0000256" key="9">
    <source>
        <dbReference type="SAM" id="MobiDB-lite"/>
    </source>
</evidence>
<dbReference type="PANTHER" id="PTHR33911">
    <property type="entry name" value="RRNA-PROCESSING PROTEIN EFG1"/>
    <property type="match status" value="1"/>
</dbReference>
<sequence>MAHGGYGKKKKAGKALLAGRGRGGGAAPGVRKGADKQKKKTKVISIKNQIRAIERLLKKVLPAEVKDAQQKKLEELKQQSDVHSRSELERKMALRYRKVKFFERRKIERRIRRLEKQQRTSDDNPQQLADLTEQLTQLKEDLEYVRFFPKTEKYVSLFMGSEDEQVVAKRNDLRERIKANLLAAAAAGVDLEETGSEDEAVDLSEDDFFMGGSSSDDVDADDEWTDKIEKKTVKGSKQAPANGKDQRQSSARVLMPPPTMKGQASTSNAVMGNKSGSSSSHMETGKRARYSQLSSSTSEERVRARTRGSSSTTSFENAKSIAPEIQRAKPKRKRRPKKKRTT</sequence>
<feature type="region of interest" description="Disordered" evidence="9">
    <location>
        <begin position="191"/>
        <end position="342"/>
    </location>
</feature>
<evidence type="ECO:0000256" key="6">
    <source>
        <dbReference type="ARBA" id="ARBA00023054"/>
    </source>
</evidence>
<dbReference type="PANTHER" id="PTHR33911:SF1">
    <property type="entry name" value="RRNA-PROCESSING PROTEIN EFG1"/>
    <property type="match status" value="1"/>
</dbReference>
<evidence type="ECO:0000256" key="8">
    <source>
        <dbReference type="SAM" id="Coils"/>
    </source>
</evidence>
<keyword evidence="5" id="KW-0698">rRNA processing</keyword>
<dbReference type="InterPro" id="IPR019310">
    <property type="entry name" value="Efg1"/>
</dbReference>
<keyword evidence="6 8" id="KW-0175">Coiled coil</keyword>
<gene>
    <name evidence="10" type="ORF">CSSPTR1EN2_LOCUS5527</name>
</gene>
<proteinExistence type="inferred from homology"/>
<keyword evidence="7" id="KW-0539">Nucleus</keyword>
<evidence type="ECO:0000256" key="7">
    <source>
        <dbReference type="ARBA" id="ARBA00023242"/>
    </source>
</evidence>
<comment type="subcellular location">
    <subcellularLocation>
        <location evidence="1">Nucleus</location>
        <location evidence="1">Nucleolus</location>
    </subcellularLocation>
</comment>
<evidence type="ECO:0000256" key="1">
    <source>
        <dbReference type="ARBA" id="ARBA00004604"/>
    </source>
</evidence>
<feature type="compositionally biased region" description="Acidic residues" evidence="9">
    <location>
        <begin position="191"/>
        <end position="208"/>
    </location>
</feature>
<feature type="coiled-coil region" evidence="8">
    <location>
        <begin position="66"/>
        <end position="124"/>
    </location>
</feature>
<evidence type="ECO:0000256" key="3">
    <source>
        <dbReference type="ARBA" id="ARBA00018689"/>
    </source>
</evidence>
<evidence type="ECO:0000313" key="10">
    <source>
        <dbReference type="EMBL" id="CAK9200678.1"/>
    </source>
</evidence>
<reference evidence="10" key="1">
    <citation type="submission" date="2024-02" db="EMBL/GenBank/DDBJ databases">
        <authorList>
            <consortium name="ELIXIR-Norway"/>
            <consortium name="Elixir Norway"/>
        </authorList>
    </citation>
    <scope>NUCLEOTIDE SEQUENCE</scope>
</reference>
<evidence type="ECO:0000256" key="4">
    <source>
        <dbReference type="ARBA" id="ARBA00019827"/>
    </source>
</evidence>
<name>A0ABP0TMX2_9BRYO</name>
<feature type="compositionally biased region" description="Polar residues" evidence="9">
    <location>
        <begin position="262"/>
        <end position="282"/>
    </location>
</feature>
<comment type="similarity">
    <text evidence="2">Belongs to the EFG1 family.</text>
</comment>
<feature type="region of interest" description="Disordered" evidence="9">
    <location>
        <begin position="1"/>
        <end position="42"/>
    </location>
</feature>
<keyword evidence="11" id="KW-1185">Reference proteome</keyword>
<dbReference type="Pfam" id="PF10153">
    <property type="entry name" value="Efg1"/>
    <property type="match status" value="1"/>
</dbReference>
<dbReference type="InterPro" id="IPR050786">
    <property type="entry name" value="EFG1_rRNA-proc"/>
</dbReference>